<gene>
    <name evidence="6" type="ORF">K503DRAFT_854181</name>
</gene>
<keyword evidence="2 5" id="KW-0812">Transmembrane</keyword>
<feature type="transmembrane region" description="Helical" evidence="5">
    <location>
        <begin position="180"/>
        <end position="198"/>
    </location>
</feature>
<evidence type="ECO:0000256" key="2">
    <source>
        <dbReference type="ARBA" id="ARBA00022692"/>
    </source>
</evidence>
<dbReference type="Pfam" id="PF13520">
    <property type="entry name" value="AA_permease_2"/>
    <property type="match status" value="1"/>
</dbReference>
<evidence type="ECO:0000313" key="7">
    <source>
        <dbReference type="Proteomes" id="UP000092154"/>
    </source>
</evidence>
<feature type="transmembrane region" description="Helical" evidence="5">
    <location>
        <begin position="410"/>
        <end position="431"/>
    </location>
</feature>
<accession>A0A1B7NB55</accession>
<feature type="transmembrane region" description="Helical" evidence="5">
    <location>
        <begin position="108"/>
        <end position="127"/>
    </location>
</feature>
<evidence type="ECO:0000256" key="5">
    <source>
        <dbReference type="SAM" id="Phobius"/>
    </source>
</evidence>
<protein>
    <submittedName>
        <fullName evidence="6">Amino acid transporter</fullName>
    </submittedName>
</protein>
<dbReference type="EMBL" id="KV448164">
    <property type="protein sequence ID" value="OAX42075.1"/>
    <property type="molecule type" value="Genomic_DNA"/>
</dbReference>
<dbReference type="GO" id="GO:0016020">
    <property type="term" value="C:membrane"/>
    <property type="evidence" value="ECO:0007669"/>
    <property type="project" value="UniProtKB-SubCell"/>
</dbReference>
<keyword evidence="4 5" id="KW-0472">Membrane</keyword>
<evidence type="ECO:0000256" key="1">
    <source>
        <dbReference type="ARBA" id="ARBA00004141"/>
    </source>
</evidence>
<dbReference type="InParanoid" id="A0A1B7NB55"/>
<dbReference type="PANTHER" id="PTHR11785:SF353">
    <property type="entry name" value="METHIONINE TRANSPORTER (EUROFUNG)"/>
    <property type="match status" value="1"/>
</dbReference>
<feature type="transmembrane region" description="Helical" evidence="5">
    <location>
        <begin position="316"/>
        <end position="337"/>
    </location>
</feature>
<dbReference type="OrthoDB" id="5982228at2759"/>
<dbReference type="GO" id="GO:0015179">
    <property type="term" value="F:L-amino acid transmembrane transporter activity"/>
    <property type="evidence" value="ECO:0007669"/>
    <property type="project" value="TreeGrafter"/>
</dbReference>
<organism evidence="6 7">
    <name type="scientific">Rhizopogon vinicolor AM-OR11-026</name>
    <dbReference type="NCBI Taxonomy" id="1314800"/>
    <lineage>
        <taxon>Eukaryota</taxon>
        <taxon>Fungi</taxon>
        <taxon>Dikarya</taxon>
        <taxon>Basidiomycota</taxon>
        <taxon>Agaricomycotina</taxon>
        <taxon>Agaricomycetes</taxon>
        <taxon>Agaricomycetidae</taxon>
        <taxon>Boletales</taxon>
        <taxon>Suillineae</taxon>
        <taxon>Rhizopogonaceae</taxon>
        <taxon>Rhizopogon</taxon>
    </lineage>
</organism>
<evidence type="ECO:0000313" key="6">
    <source>
        <dbReference type="EMBL" id="OAX42075.1"/>
    </source>
</evidence>
<dbReference type="Proteomes" id="UP000092154">
    <property type="component" value="Unassembled WGS sequence"/>
</dbReference>
<dbReference type="PIRSF" id="PIRSF006060">
    <property type="entry name" value="AA_transporter"/>
    <property type="match status" value="1"/>
</dbReference>
<feature type="transmembrane region" description="Helical" evidence="5">
    <location>
        <begin position="20"/>
        <end position="41"/>
    </location>
</feature>
<evidence type="ECO:0000256" key="4">
    <source>
        <dbReference type="ARBA" id="ARBA00023136"/>
    </source>
</evidence>
<keyword evidence="3 5" id="KW-1133">Transmembrane helix</keyword>
<dbReference type="InterPro" id="IPR002293">
    <property type="entry name" value="AA/rel_permease1"/>
</dbReference>
<name>A0A1B7NB55_9AGAM</name>
<comment type="subcellular location">
    <subcellularLocation>
        <location evidence="1">Membrane</location>
        <topology evidence="1">Multi-pass membrane protein</topology>
    </subcellularLocation>
</comment>
<feature type="transmembrane region" description="Helical" evidence="5">
    <location>
        <begin position="219"/>
        <end position="241"/>
    </location>
</feature>
<feature type="transmembrane region" description="Helical" evidence="5">
    <location>
        <begin position="343"/>
        <end position="361"/>
    </location>
</feature>
<evidence type="ECO:0000256" key="3">
    <source>
        <dbReference type="ARBA" id="ARBA00022989"/>
    </source>
</evidence>
<feature type="transmembrane region" description="Helical" evidence="5">
    <location>
        <begin position="271"/>
        <end position="295"/>
    </location>
</feature>
<dbReference type="STRING" id="1314800.A0A1B7NB55"/>
<keyword evidence="7" id="KW-1185">Reference proteome</keyword>
<sequence length="483" mass="52379">MLGSGIYSVPGAVLNSVGSIGLLFIFWLLAPLFALCGLIVYSEYASMFPKRSGAEVVFLEQAYPRPRFLVPVTFAVTSILLSISATNSIVFAQYALAICDVPITPAKQTAVALAVCTVGVALVGLSTKWSLRALNFLTVLKVLSLVFMIFTGALVLGGFTRIRDPFANFRSPFSGSTTNLNSLATALVKTNFAFLGWHNAFNVLGEVRTPDPVHTVRKAGFLSLLLVGCLFFFVNVAYVAAVPKDEISNSGQLIAALFFQHVFGKGFAAQILPIMVVMSCFGGIIAVTIGQARILREVARQGLLPYPRFFASTKPFGTPLAPVGLKYLLTVLTIVALPAQDAFNFLVDVFHAATAIGLWLLRGRRMLAGFAPSKYRASVLVISPYFLSTLFLLVMPWIPPEDGHSDVSFWYATYCVVGLGVLALCGIYYWLWIAFLPRLGGYTIVEEVERLEDGALTTQLKRKYYSSVAGTDNGEQQPLIAGA</sequence>
<dbReference type="InterPro" id="IPR050598">
    <property type="entry name" value="AminoAcid_Transporter"/>
</dbReference>
<dbReference type="Gene3D" id="1.20.1740.10">
    <property type="entry name" value="Amino acid/polyamine transporter I"/>
    <property type="match status" value="1"/>
</dbReference>
<feature type="transmembrane region" description="Helical" evidence="5">
    <location>
        <begin position="377"/>
        <end position="398"/>
    </location>
</feature>
<dbReference type="PANTHER" id="PTHR11785">
    <property type="entry name" value="AMINO ACID TRANSPORTER"/>
    <property type="match status" value="1"/>
</dbReference>
<dbReference type="AlphaFoldDB" id="A0A1B7NB55"/>
<feature type="transmembrane region" description="Helical" evidence="5">
    <location>
        <begin position="139"/>
        <end position="160"/>
    </location>
</feature>
<reference evidence="6 7" key="1">
    <citation type="submission" date="2016-06" db="EMBL/GenBank/DDBJ databases">
        <title>Comparative genomics of the ectomycorrhizal sister species Rhizopogon vinicolor and Rhizopogon vesiculosus (Basidiomycota: Boletales) reveals a divergence of the mating type B locus.</title>
        <authorList>
            <consortium name="DOE Joint Genome Institute"/>
            <person name="Mujic A.B."/>
            <person name="Kuo A."/>
            <person name="Tritt A."/>
            <person name="Lipzen A."/>
            <person name="Chen C."/>
            <person name="Johnson J."/>
            <person name="Sharma A."/>
            <person name="Barry K."/>
            <person name="Grigoriev I.V."/>
            <person name="Spatafora J.W."/>
        </authorList>
    </citation>
    <scope>NUCLEOTIDE SEQUENCE [LARGE SCALE GENOMIC DNA]</scope>
    <source>
        <strain evidence="6 7">AM-OR11-026</strain>
    </source>
</reference>
<proteinExistence type="predicted"/>
<feature type="transmembrane region" description="Helical" evidence="5">
    <location>
        <begin position="68"/>
        <end position="96"/>
    </location>
</feature>